<dbReference type="Proteomes" id="UP000623172">
    <property type="component" value="Unassembled WGS sequence"/>
</dbReference>
<keyword evidence="5" id="KW-0378">Hydrolase</keyword>
<feature type="binding site" evidence="7">
    <location>
        <position position="91"/>
    </location>
    <ligand>
        <name>Zn(2+)</name>
        <dbReference type="ChEBI" id="CHEBI:29105"/>
        <label>1</label>
    </ligand>
</feature>
<comment type="caution">
    <text evidence="8">The sequence shown here is derived from an EMBL/GenBank/DDBJ whole genome shotgun (WGS) entry which is preliminary data.</text>
</comment>
<organism evidence="8 9">
    <name type="scientific">Gehongia tenuis</name>
    <dbReference type="NCBI Taxonomy" id="2763655"/>
    <lineage>
        <taxon>Bacteria</taxon>
        <taxon>Bacillati</taxon>
        <taxon>Bacillota</taxon>
        <taxon>Clostridia</taxon>
        <taxon>Christensenellales</taxon>
        <taxon>Christensenellaceae</taxon>
        <taxon>Gehongia</taxon>
    </lineage>
</organism>
<evidence type="ECO:0000256" key="5">
    <source>
        <dbReference type="ARBA" id="ARBA00022801"/>
    </source>
</evidence>
<dbReference type="SUPFAM" id="SSF55031">
    <property type="entry name" value="Bacterial exopeptidase dimerisation domain"/>
    <property type="match status" value="1"/>
</dbReference>
<proteinExistence type="inferred from homology"/>
<dbReference type="PANTHER" id="PTHR32494">
    <property type="entry name" value="ALLANTOATE DEIMINASE-RELATED"/>
    <property type="match status" value="1"/>
</dbReference>
<protein>
    <submittedName>
        <fullName evidence="8">M20 family metallo-hydrolase</fullName>
    </submittedName>
</protein>
<dbReference type="NCBIfam" id="NF006771">
    <property type="entry name" value="PRK09290.1-5"/>
    <property type="match status" value="1"/>
</dbReference>
<dbReference type="CDD" id="cd03884">
    <property type="entry name" value="M20_bAS"/>
    <property type="match status" value="1"/>
</dbReference>
<feature type="binding site" evidence="7">
    <location>
        <position position="126"/>
    </location>
    <ligand>
        <name>Zn(2+)</name>
        <dbReference type="ChEBI" id="CHEBI:29105"/>
        <label>2</label>
    </ligand>
</feature>
<dbReference type="EMBL" id="JACRSR010000001">
    <property type="protein sequence ID" value="MBC8530796.1"/>
    <property type="molecule type" value="Genomic_DNA"/>
</dbReference>
<evidence type="ECO:0000256" key="3">
    <source>
        <dbReference type="ARBA" id="ARBA00011738"/>
    </source>
</evidence>
<comment type="cofactor">
    <cofactor evidence="7">
        <name>Zn(2+)</name>
        <dbReference type="ChEBI" id="CHEBI:29105"/>
    </cofactor>
    <text evidence="7">Binds 2 Zn(2+) ions per subunit.</text>
</comment>
<dbReference type="RefSeq" id="WP_249314793.1">
    <property type="nucleotide sequence ID" value="NZ_JACRSR010000001.1"/>
</dbReference>
<keyword evidence="7" id="KW-0862">Zinc</keyword>
<dbReference type="InterPro" id="IPR010158">
    <property type="entry name" value="Amidase_Cbmase"/>
</dbReference>
<dbReference type="GO" id="GO:0046872">
    <property type="term" value="F:metal ion binding"/>
    <property type="evidence" value="ECO:0007669"/>
    <property type="project" value="UniProtKB-KW"/>
</dbReference>
<dbReference type="SUPFAM" id="SSF53187">
    <property type="entry name" value="Zn-dependent exopeptidases"/>
    <property type="match status" value="1"/>
</dbReference>
<evidence type="ECO:0000256" key="2">
    <source>
        <dbReference type="ARBA" id="ARBA00006153"/>
    </source>
</evidence>
<dbReference type="AlphaFoldDB" id="A0A926HQ23"/>
<evidence type="ECO:0000256" key="1">
    <source>
        <dbReference type="ARBA" id="ARBA00001936"/>
    </source>
</evidence>
<comment type="subunit">
    <text evidence="3">Homodimer.</text>
</comment>
<sequence length="412" mass="44198">MKIAVDRVREGLEDLARFGGTPGEGVSRLVFSPADLLGRAYVKERMKGAGLNVSEDAIGNIFGTLPGTEPELAPVWTGSHIDTVLRGGRFDGMAGTIGAIEALRAIGEAGAPHRRTLTAVAYTGEEPSVFGIGCLGSRAMAGVLDLETAKAVKNEAGKSLYDTLAELGYDVDRLDAVRRKPGDVYAAIEMHIEQGPKLERSGCRLGVVTDISAPAYFNVWVEGLQSHAGGTSMADRRDAFAATAEISMVLERLVKEAKSVYATGTIGRVDVTPNALNVIPGRVHFTIDIRNTSDGSTGEILAALSEEMKRIERERGVKVRMQTINRDLPVHCEDGMQDLLAGICERRGIPFKRLISGAFHDSMFVGAFAPISMLFLPSRDGVSHCPEEWTSYEDVALGAEVLAEALLVKANE</sequence>
<dbReference type="Gene3D" id="3.30.70.360">
    <property type="match status" value="1"/>
</dbReference>
<dbReference type="Pfam" id="PF01546">
    <property type="entry name" value="Peptidase_M20"/>
    <property type="match status" value="1"/>
</dbReference>
<name>A0A926HQ23_9FIRM</name>
<dbReference type="InterPro" id="IPR002933">
    <property type="entry name" value="Peptidase_M20"/>
</dbReference>
<comment type="similarity">
    <text evidence="2">Belongs to the peptidase M20 family.</text>
</comment>
<keyword evidence="4 7" id="KW-0479">Metal-binding</keyword>
<gene>
    <name evidence="8" type="ORF">H8696_02945</name>
</gene>
<accession>A0A926HQ23</accession>
<evidence type="ECO:0000313" key="9">
    <source>
        <dbReference type="Proteomes" id="UP000623172"/>
    </source>
</evidence>
<keyword evidence="9" id="KW-1185">Reference proteome</keyword>
<evidence type="ECO:0000256" key="7">
    <source>
        <dbReference type="PIRSR" id="PIRSR001235-1"/>
    </source>
</evidence>
<feature type="binding site" evidence="7">
    <location>
        <position position="91"/>
    </location>
    <ligand>
        <name>Zn(2+)</name>
        <dbReference type="ChEBI" id="CHEBI:29105"/>
        <label>2</label>
    </ligand>
</feature>
<dbReference type="PANTHER" id="PTHR32494:SF19">
    <property type="entry name" value="ALLANTOATE DEIMINASE-RELATED"/>
    <property type="match status" value="1"/>
</dbReference>
<keyword evidence="6" id="KW-0464">Manganese</keyword>
<evidence type="ECO:0000313" key="8">
    <source>
        <dbReference type="EMBL" id="MBC8530796.1"/>
    </source>
</evidence>
<reference evidence="8" key="1">
    <citation type="submission" date="2020-08" db="EMBL/GenBank/DDBJ databases">
        <title>Genome public.</title>
        <authorList>
            <person name="Liu C."/>
            <person name="Sun Q."/>
        </authorList>
    </citation>
    <scope>NUCLEOTIDE SEQUENCE</scope>
    <source>
        <strain evidence="8">NSJ-53</strain>
    </source>
</reference>
<evidence type="ECO:0000256" key="4">
    <source>
        <dbReference type="ARBA" id="ARBA00022723"/>
    </source>
</evidence>
<dbReference type="GO" id="GO:0016813">
    <property type="term" value="F:hydrolase activity, acting on carbon-nitrogen (but not peptide) bonds, in linear amidines"/>
    <property type="evidence" value="ECO:0007669"/>
    <property type="project" value="InterPro"/>
</dbReference>
<feature type="binding site" evidence="7">
    <location>
        <position position="384"/>
    </location>
    <ligand>
        <name>Zn(2+)</name>
        <dbReference type="ChEBI" id="CHEBI:29105"/>
        <label>2</label>
    </ligand>
</feature>
<dbReference type="InterPro" id="IPR036264">
    <property type="entry name" value="Bact_exopeptidase_dim_dom"/>
</dbReference>
<feature type="binding site" evidence="7">
    <location>
        <position position="80"/>
    </location>
    <ligand>
        <name>Zn(2+)</name>
        <dbReference type="ChEBI" id="CHEBI:29105"/>
        <label>1</label>
    </ligand>
</feature>
<comment type="cofactor">
    <cofactor evidence="1">
        <name>Mn(2+)</name>
        <dbReference type="ChEBI" id="CHEBI:29035"/>
    </cofactor>
</comment>
<dbReference type="NCBIfam" id="TIGR01879">
    <property type="entry name" value="hydantase"/>
    <property type="match status" value="1"/>
</dbReference>
<feature type="binding site" evidence="7">
    <location>
        <position position="191"/>
    </location>
    <ligand>
        <name>Zn(2+)</name>
        <dbReference type="ChEBI" id="CHEBI:29105"/>
        <label>1</label>
    </ligand>
</feature>
<dbReference type="Gene3D" id="3.40.630.10">
    <property type="entry name" value="Zn peptidases"/>
    <property type="match status" value="1"/>
</dbReference>
<dbReference type="PIRSF" id="PIRSF001235">
    <property type="entry name" value="Amidase_carbamoylase"/>
    <property type="match status" value="1"/>
</dbReference>
<evidence type="ECO:0000256" key="6">
    <source>
        <dbReference type="ARBA" id="ARBA00023211"/>
    </source>
</evidence>